<dbReference type="Proteomes" id="UP000028483">
    <property type="component" value="Unassembled WGS sequence"/>
</dbReference>
<evidence type="ECO:0000313" key="1">
    <source>
        <dbReference type="EMBL" id="CDH06822.1"/>
    </source>
</evidence>
<dbReference type="RefSeq" id="WP_038258283.1">
    <property type="nucleotide sequence ID" value="NZ_CAWLUU010000216.1"/>
</dbReference>
<comment type="caution">
    <text evidence="1">The sequence shown here is derived from an EMBL/GenBank/DDBJ whole genome shotgun (WGS) entry which is preliminary data.</text>
</comment>
<organism evidence="1">
    <name type="scientific">Xenorhabdus bovienii str. oregonense</name>
    <dbReference type="NCBI Taxonomy" id="1398202"/>
    <lineage>
        <taxon>Bacteria</taxon>
        <taxon>Pseudomonadati</taxon>
        <taxon>Pseudomonadota</taxon>
        <taxon>Gammaproteobacteria</taxon>
        <taxon>Enterobacterales</taxon>
        <taxon>Morganellaceae</taxon>
        <taxon>Xenorhabdus</taxon>
    </lineage>
</organism>
<gene>
    <name evidence="1" type="ORF">XBO1_2470002</name>
</gene>
<sequence length="146" mass="16479">MANNTQKAMVESLEVIFPSYYPRGVPPREAQDAEGTFFRIVKTSPPTVDCFKNMYESNPKRLKKFKGLNLKCCYGISVFTDETSLVNAFEKFPQGTEDSYIAKGMVDRTDGKMLKTGKPDSTHHTLWLGDGTEIHKKFSCIRGLVK</sequence>
<accession>A0A077NXD4</accession>
<name>A0A077NXD4_XENBV</name>
<protein>
    <submittedName>
        <fullName evidence="1">Uncharacterized protein</fullName>
    </submittedName>
</protein>
<dbReference type="HOGENOM" id="CLU_151798_0_0_6"/>
<dbReference type="AlphaFoldDB" id="A0A077NXD4"/>
<proteinExistence type="predicted"/>
<dbReference type="EMBL" id="CBSX010000165">
    <property type="protein sequence ID" value="CDH06822.1"/>
    <property type="molecule type" value="Genomic_DNA"/>
</dbReference>
<reference evidence="1" key="1">
    <citation type="submission" date="2013-07" db="EMBL/GenBank/DDBJ databases">
        <title>Sub-species coevolution in mutualistic symbiosis.</title>
        <authorList>
            <person name="Murfin K."/>
            <person name="Klassen J."/>
            <person name="Lee M."/>
            <person name="Forst S."/>
            <person name="Stock P."/>
            <person name="Goodrich-Blair H."/>
        </authorList>
    </citation>
    <scope>NUCLEOTIDE SEQUENCE [LARGE SCALE GENOMIC DNA]</scope>
    <source>
        <strain evidence="1">Oregonense</strain>
    </source>
</reference>